<dbReference type="GO" id="GO:0017004">
    <property type="term" value="P:cytochrome complex assembly"/>
    <property type="evidence" value="ECO:0007669"/>
    <property type="project" value="UniProtKB-KW"/>
</dbReference>
<gene>
    <name evidence="9" type="ORF">C7S10_02895</name>
</gene>
<dbReference type="PANTHER" id="PTHR31566">
    <property type="entry name" value="CYTOCHROME C BIOGENESIS PROTEIN CCS1, CHLOROPLASTIC"/>
    <property type="match status" value="1"/>
</dbReference>
<evidence type="ECO:0000313" key="9">
    <source>
        <dbReference type="EMBL" id="PUA82688.1"/>
    </source>
</evidence>
<comment type="subcellular location">
    <subcellularLocation>
        <location evidence="1">Membrane</location>
        <topology evidence="1">Multi-pass membrane protein</topology>
    </subcellularLocation>
</comment>
<keyword evidence="5 7" id="KW-0472">Membrane</keyword>
<evidence type="ECO:0000256" key="6">
    <source>
        <dbReference type="SAM" id="MobiDB-lite"/>
    </source>
</evidence>
<evidence type="ECO:0000313" key="10">
    <source>
        <dbReference type="Proteomes" id="UP000244867"/>
    </source>
</evidence>
<evidence type="ECO:0000256" key="1">
    <source>
        <dbReference type="ARBA" id="ARBA00004141"/>
    </source>
</evidence>
<evidence type="ECO:0000256" key="7">
    <source>
        <dbReference type="SAM" id="Phobius"/>
    </source>
</evidence>
<keyword evidence="4 7" id="KW-1133">Transmembrane helix</keyword>
<reference evidence="9 10" key="1">
    <citation type="submission" date="2018-03" db="EMBL/GenBank/DDBJ databases">
        <authorList>
            <person name="Keele B.F."/>
        </authorList>
    </citation>
    <scope>NUCLEOTIDE SEQUENCE [LARGE SCALE GENOMIC DNA]</scope>
    <source>
        <strain evidence="9 10">IB-3</strain>
    </source>
</reference>
<protein>
    <submittedName>
        <fullName evidence="9">Cytochrome C biogenesis protein</fullName>
    </submittedName>
</protein>
<evidence type="ECO:0000256" key="3">
    <source>
        <dbReference type="ARBA" id="ARBA00022748"/>
    </source>
</evidence>
<organism evidence="9 10">
    <name type="scientific">Nocardioides currus</name>
    <dbReference type="NCBI Taxonomy" id="2133958"/>
    <lineage>
        <taxon>Bacteria</taxon>
        <taxon>Bacillati</taxon>
        <taxon>Actinomycetota</taxon>
        <taxon>Actinomycetes</taxon>
        <taxon>Propionibacteriales</taxon>
        <taxon>Nocardioidaceae</taxon>
        <taxon>Nocardioides</taxon>
    </lineage>
</organism>
<dbReference type="InterPro" id="IPR007816">
    <property type="entry name" value="ResB-like_domain"/>
</dbReference>
<dbReference type="AlphaFoldDB" id="A0A2R7Z239"/>
<feature type="domain" description="ResB-like" evidence="8">
    <location>
        <begin position="39"/>
        <end position="501"/>
    </location>
</feature>
<keyword evidence="2 7" id="KW-0812">Transmembrane</keyword>
<feature type="region of interest" description="Disordered" evidence="6">
    <location>
        <begin position="1"/>
        <end position="21"/>
    </location>
</feature>
<accession>A0A2R7Z239</accession>
<feature type="transmembrane region" description="Helical" evidence="7">
    <location>
        <begin position="453"/>
        <end position="472"/>
    </location>
</feature>
<dbReference type="OrthoDB" id="3949537at2"/>
<evidence type="ECO:0000256" key="5">
    <source>
        <dbReference type="ARBA" id="ARBA00023136"/>
    </source>
</evidence>
<dbReference type="Proteomes" id="UP000244867">
    <property type="component" value="Unassembled WGS sequence"/>
</dbReference>
<evidence type="ECO:0000256" key="2">
    <source>
        <dbReference type="ARBA" id="ARBA00022692"/>
    </source>
</evidence>
<dbReference type="GO" id="GO:0016020">
    <property type="term" value="C:membrane"/>
    <property type="evidence" value="ECO:0007669"/>
    <property type="project" value="UniProtKB-SubCell"/>
</dbReference>
<feature type="transmembrane region" description="Helical" evidence="7">
    <location>
        <begin position="96"/>
        <end position="118"/>
    </location>
</feature>
<name>A0A2R7Z239_9ACTN</name>
<dbReference type="RefSeq" id="WP_108342874.1">
    <property type="nucleotide sequence ID" value="NZ_PYXZ01000001.1"/>
</dbReference>
<proteinExistence type="predicted"/>
<sequence length="526" mass="57651">MTQQQTKDTGGRDRQATPMPTDMNARELARWTWRQVTSMRTALVLLLLLALAAIPGSIVPQEDVDSIGASRWRDAHPKLTPVYEKLDLFSVYDSPWFSAIYILLMISLVGCIVPRTLVYWRALRSRPPAAPRNLARLPEHAAYTTTDDPGDVVTRAAAELKRRRYRVVVGEDSVSAEKGYLREAGNLVFHLSVLVVLVGFALGGMFGYKGGVIVVVGSGFSNDLTQYDDFVPGSLFKGEDLEPFSFTVKDFEVDWLTEGPRAGMARKFVSTLDYQESPDSETKTYDLRVNHPLTIGSTDIFLIGHGYAPVITVKDGKGDVTYSGPTIFLPTDQTFQSFGVVPARFAKPKQIGLEGEFYPTFALGDGLPRSSFGDLVNPLLSMLVYTGDLGTGDSVYVLDKTDATPVLKANGQPFRLDMRPGDEIDLPDGLGSVSFDGIERWNKIQISRTPGKLVALAGVVMALVGLLGSLFIRPRRVWVRTRRSESGETVVDIGALDRSNGGDPERGELELAGIMETMQKTGEDAT</sequence>
<feature type="transmembrane region" description="Helical" evidence="7">
    <location>
        <begin position="187"/>
        <end position="208"/>
    </location>
</feature>
<dbReference type="Pfam" id="PF05140">
    <property type="entry name" value="ResB"/>
    <property type="match status" value="1"/>
</dbReference>
<comment type="caution">
    <text evidence="9">The sequence shown here is derived from an EMBL/GenBank/DDBJ whole genome shotgun (WGS) entry which is preliminary data.</text>
</comment>
<keyword evidence="3" id="KW-0201">Cytochrome c-type biogenesis</keyword>
<evidence type="ECO:0000256" key="4">
    <source>
        <dbReference type="ARBA" id="ARBA00022989"/>
    </source>
</evidence>
<dbReference type="InterPro" id="IPR023494">
    <property type="entry name" value="Cyt_c_bgen_Ccs1/CcsB/ResB"/>
</dbReference>
<dbReference type="EMBL" id="PYXZ01000001">
    <property type="protein sequence ID" value="PUA82688.1"/>
    <property type="molecule type" value="Genomic_DNA"/>
</dbReference>
<dbReference type="PANTHER" id="PTHR31566:SF0">
    <property type="entry name" value="CYTOCHROME C BIOGENESIS PROTEIN CCS1, CHLOROPLASTIC"/>
    <property type="match status" value="1"/>
</dbReference>
<evidence type="ECO:0000259" key="8">
    <source>
        <dbReference type="Pfam" id="PF05140"/>
    </source>
</evidence>
<keyword evidence="10" id="KW-1185">Reference proteome</keyword>